<organism evidence="3 4">
    <name type="scientific">Flavihumibacter stibioxidans</name>
    <dbReference type="NCBI Taxonomy" id="1834163"/>
    <lineage>
        <taxon>Bacteria</taxon>
        <taxon>Pseudomonadati</taxon>
        <taxon>Bacteroidota</taxon>
        <taxon>Chitinophagia</taxon>
        <taxon>Chitinophagales</taxon>
        <taxon>Chitinophagaceae</taxon>
        <taxon>Flavihumibacter</taxon>
    </lineage>
</organism>
<keyword evidence="4" id="KW-1185">Reference proteome</keyword>
<dbReference type="InterPro" id="IPR004013">
    <property type="entry name" value="PHP_dom"/>
</dbReference>
<dbReference type="RefSeq" id="WP_187257393.1">
    <property type="nucleotide sequence ID" value="NZ_JBHULF010000006.1"/>
</dbReference>
<dbReference type="SUPFAM" id="SSF47802">
    <property type="entry name" value="DNA polymerase beta, N-terminal domain-like"/>
    <property type="match status" value="1"/>
</dbReference>
<dbReference type="Gene3D" id="3.20.20.140">
    <property type="entry name" value="Metal-dependent hydrolases"/>
    <property type="match status" value="1"/>
</dbReference>
<dbReference type="SMART" id="SM00481">
    <property type="entry name" value="POLIIIAc"/>
    <property type="match status" value="1"/>
</dbReference>
<dbReference type="InterPro" id="IPR022311">
    <property type="entry name" value="PolX-like"/>
</dbReference>
<protein>
    <submittedName>
        <fullName evidence="3">Histidinol-phosphatase</fullName>
    </submittedName>
</protein>
<dbReference type="InterPro" id="IPR003141">
    <property type="entry name" value="Pol/His_phosphatase_N"/>
</dbReference>
<evidence type="ECO:0000313" key="3">
    <source>
        <dbReference type="EMBL" id="MBC6492069.1"/>
    </source>
</evidence>
<dbReference type="Pfam" id="PF14716">
    <property type="entry name" value="HHH_8"/>
    <property type="match status" value="1"/>
</dbReference>
<dbReference type="InterPro" id="IPR027421">
    <property type="entry name" value="DNA_pol_lamdba_lyase_dom_sf"/>
</dbReference>
<reference evidence="3 4" key="1">
    <citation type="submission" date="2016-07" db="EMBL/GenBank/DDBJ databases">
        <title>Genome analysis of Flavihumibacter stibioxidans YS-17.</title>
        <authorList>
            <person name="Shi K."/>
            <person name="Han Y."/>
            <person name="Wang G."/>
        </authorList>
    </citation>
    <scope>NUCLEOTIDE SEQUENCE [LARGE SCALE GENOMIC DNA]</scope>
    <source>
        <strain evidence="3 4">YS-17</strain>
    </source>
</reference>
<dbReference type="PANTHER" id="PTHR36928">
    <property type="entry name" value="PHOSPHATASE YCDX-RELATED"/>
    <property type="match status" value="1"/>
</dbReference>
<evidence type="ECO:0000313" key="4">
    <source>
        <dbReference type="Proteomes" id="UP000765802"/>
    </source>
</evidence>
<dbReference type="InterPro" id="IPR050243">
    <property type="entry name" value="PHP_phosphatase"/>
</dbReference>
<feature type="domain" description="DNA-directed DNA polymerase X" evidence="2">
    <location>
        <begin position="1"/>
        <end position="295"/>
    </location>
</feature>
<dbReference type="PIRSF" id="PIRSF005047">
    <property type="entry name" value="UCP005047_YshC"/>
    <property type="match status" value="1"/>
</dbReference>
<dbReference type="InterPro" id="IPR016195">
    <property type="entry name" value="Pol/histidinol_Pase-like"/>
</dbReference>
<dbReference type="Pfam" id="PF02811">
    <property type="entry name" value="PHP"/>
    <property type="match status" value="1"/>
</dbReference>
<dbReference type="Gene3D" id="1.10.150.20">
    <property type="entry name" value="5' to 3' exonuclease, C-terminal subdomain"/>
    <property type="match status" value="1"/>
</dbReference>
<accession>A0ABR7MC38</accession>
<evidence type="ECO:0000259" key="2">
    <source>
        <dbReference type="SMART" id="SM00483"/>
    </source>
</evidence>
<comment type="caution">
    <text evidence="3">The sequence shown here is derived from an EMBL/GenBank/DDBJ whole genome shotgun (WGS) entry which is preliminary data.</text>
</comment>
<dbReference type="SUPFAM" id="SSF89550">
    <property type="entry name" value="PHP domain-like"/>
    <property type="match status" value="1"/>
</dbReference>
<dbReference type="InterPro" id="IPR002054">
    <property type="entry name" value="DNA-dir_DNA_pol_X"/>
</dbReference>
<dbReference type="SMART" id="SM00483">
    <property type="entry name" value="POLXc"/>
    <property type="match status" value="1"/>
</dbReference>
<dbReference type="Pfam" id="PF14520">
    <property type="entry name" value="HHH_5"/>
    <property type="match status" value="1"/>
</dbReference>
<dbReference type="InterPro" id="IPR047967">
    <property type="entry name" value="PolX_PHP"/>
</dbReference>
<dbReference type="InterPro" id="IPR010996">
    <property type="entry name" value="HHH_MUS81"/>
</dbReference>
<sequence>MDNYAIADQFSLLAKLMDIHGDNPFKSKSYAAAAFNIEKLPAQLTDISTDKIAGLKGIGDSTAKKIIELLSTGKLQALEDLILKTPPGILEMMQIKGLGPKKIATIWKEMGIESLGELLYACNENRLLMYKGFGEKTQESVKQSIQFFNQNKGHFLYAEIETYAAQALKIIRDAFPTQQVELSGEIRRQSVTITRIEMMSTIPAGELASFLQSQNFETSREEDTITAIASDGAKLVVYHSGADRFIARNFAASCSDVFLQAFKETTGFDTDRNFATEEEIFTTYNLHPIPVYRRELPETVQQALKSQLAPEINLSDIRGVIHSHSNWSDGLHTIEVMAKACIEKGYEYLVISDHSRSAFYANGLSVERIREQHLYIDELNSKLAPFRIFKSIECDILSDGSLDYADDVLSSFDLVIASVHSNLKMTEEKAMQRLLTAIKHPATSILGHMTGRLLLSRPGYPVDHRRIIDACAEHNVAIEINAHPRRLDIDWSWIPYAMEKGCLLSINPDAHQVEGYEDIRYGVISARKGGLTAMTNLSSFTLTQLEDWLRVTRQKK</sequence>
<dbReference type="EMBL" id="MBUA01000027">
    <property type="protein sequence ID" value="MBC6492069.1"/>
    <property type="molecule type" value="Genomic_DNA"/>
</dbReference>
<evidence type="ECO:0000259" key="1">
    <source>
        <dbReference type="SMART" id="SM00481"/>
    </source>
</evidence>
<name>A0ABR7MC38_9BACT</name>
<dbReference type="CDD" id="cd07436">
    <property type="entry name" value="PHP_PolX"/>
    <property type="match status" value="1"/>
</dbReference>
<dbReference type="PANTHER" id="PTHR36928:SF1">
    <property type="entry name" value="PHOSPHATASE YCDX-RELATED"/>
    <property type="match status" value="1"/>
</dbReference>
<feature type="domain" description="Polymerase/histidinol phosphatase N-terminal" evidence="1">
    <location>
        <begin position="319"/>
        <end position="398"/>
    </location>
</feature>
<dbReference type="Gene3D" id="1.10.150.110">
    <property type="entry name" value="DNA polymerase beta, N-terminal domain-like"/>
    <property type="match status" value="1"/>
</dbReference>
<proteinExistence type="predicted"/>
<gene>
    <name evidence="3" type="ORF">BC349_13490</name>
</gene>
<dbReference type="Proteomes" id="UP000765802">
    <property type="component" value="Unassembled WGS sequence"/>
</dbReference>